<feature type="non-terminal residue" evidence="2">
    <location>
        <position position="1"/>
    </location>
</feature>
<sequence>ILFSTDTCCTMMDTEQGSSLGNPSGGQLQSTSTPSGEYNNTSASSISKPRVFKDTTGCFTTFLNHPEISEIINKYFERMNLAQHNEYPSIKDEIYEVVAMKLYCIANSTKGGSVKEAAIQNAKKWLYKRLCRSEPYIHLIEVSEFKFNHIPIEAWKFLIDHCGTRELWISNTTIDTAALNHPDLSKMTVLYLIGIELTEMPCLYNLTGLKHLYLGDNKIKHVDLQSYFDADTGECNSMPNLEYLSLRGNLIFNMDARIKKVFPNPSMKIYLDETVLRHPFSDVKEKLKKEGIELTGLDRESGIDWMSQTN</sequence>
<keyword evidence="3" id="KW-1185">Reference proteome</keyword>
<dbReference type="Proteomes" id="UP000011082">
    <property type="component" value="Unassembled WGS sequence"/>
</dbReference>
<dbReference type="OrthoDB" id="433501at2759"/>
<dbReference type="RefSeq" id="XP_007605594.1">
    <property type="nucleotide sequence ID" value="XM_007605532.1"/>
</dbReference>
<protein>
    <submittedName>
        <fullName evidence="2">Uncharacterized protein</fullName>
    </submittedName>
</protein>
<evidence type="ECO:0000313" key="3">
    <source>
        <dbReference type="Proteomes" id="UP000011082"/>
    </source>
</evidence>
<dbReference type="InParanoid" id="L2GJK4"/>
<dbReference type="InterPro" id="IPR032675">
    <property type="entry name" value="LRR_dom_sf"/>
</dbReference>
<evidence type="ECO:0000313" key="2">
    <source>
        <dbReference type="EMBL" id="ELA40814.1"/>
    </source>
</evidence>
<dbReference type="VEuPathDB" id="MicrosporidiaDB:VICG_02149"/>
<reference evidence="3" key="1">
    <citation type="submission" date="2011-05" db="EMBL/GenBank/DDBJ databases">
        <title>The genome sequence of Vittaforma corneae strain ATCC 50505.</title>
        <authorList>
            <consortium name="The Broad Institute Genome Sequencing Platform"/>
            <person name="Cuomo C."/>
            <person name="Didier E."/>
            <person name="Bowers L."/>
            <person name="Young S.K."/>
            <person name="Zeng Q."/>
            <person name="Gargeya S."/>
            <person name="Fitzgerald M."/>
            <person name="Haas B."/>
            <person name="Abouelleil A."/>
            <person name="Alvarado L."/>
            <person name="Arachchi H.M."/>
            <person name="Berlin A."/>
            <person name="Chapman S.B."/>
            <person name="Gearin G."/>
            <person name="Goldberg J."/>
            <person name="Griggs A."/>
            <person name="Gujja S."/>
            <person name="Hansen M."/>
            <person name="Heiman D."/>
            <person name="Howarth C."/>
            <person name="Larimer J."/>
            <person name="Lui A."/>
            <person name="MacDonald P.J.P."/>
            <person name="McCowen C."/>
            <person name="Montmayeur A."/>
            <person name="Murphy C."/>
            <person name="Neiman D."/>
            <person name="Pearson M."/>
            <person name="Priest M."/>
            <person name="Roberts A."/>
            <person name="Saif S."/>
            <person name="Shea T."/>
            <person name="Sisk P."/>
            <person name="Stolte C."/>
            <person name="Sykes S."/>
            <person name="Wortman J."/>
            <person name="Nusbaum C."/>
            <person name="Birren B."/>
        </authorList>
    </citation>
    <scope>NUCLEOTIDE SEQUENCE [LARGE SCALE GENOMIC DNA]</scope>
    <source>
        <strain evidence="3">ATCC 50505</strain>
    </source>
</reference>
<dbReference type="Gene3D" id="3.80.10.10">
    <property type="entry name" value="Ribonuclease Inhibitor"/>
    <property type="match status" value="1"/>
</dbReference>
<gene>
    <name evidence="2" type="ORF">VICG_02149</name>
</gene>
<dbReference type="AlphaFoldDB" id="L2GJK4"/>
<feature type="region of interest" description="Disordered" evidence="1">
    <location>
        <begin position="13"/>
        <end position="44"/>
    </location>
</feature>
<accession>L2GJK4</accession>
<dbReference type="GeneID" id="19882859"/>
<organism evidence="2 3">
    <name type="scientific">Vittaforma corneae (strain ATCC 50505)</name>
    <name type="common">Microsporidian parasite</name>
    <name type="synonym">Nosema corneum</name>
    <dbReference type="NCBI Taxonomy" id="993615"/>
    <lineage>
        <taxon>Eukaryota</taxon>
        <taxon>Fungi</taxon>
        <taxon>Fungi incertae sedis</taxon>
        <taxon>Microsporidia</taxon>
        <taxon>Nosematidae</taxon>
        <taxon>Vittaforma</taxon>
    </lineage>
</organism>
<evidence type="ECO:0000256" key="1">
    <source>
        <dbReference type="SAM" id="MobiDB-lite"/>
    </source>
</evidence>
<name>L2GJK4_VITCO</name>
<dbReference type="EMBL" id="JH370199">
    <property type="protein sequence ID" value="ELA40814.1"/>
    <property type="molecule type" value="Genomic_DNA"/>
</dbReference>
<dbReference type="HOGENOM" id="CLU_069694_0_0_1"/>
<proteinExistence type="predicted"/>
<dbReference type="SUPFAM" id="SSF52058">
    <property type="entry name" value="L domain-like"/>
    <property type="match status" value="1"/>
</dbReference>